<sequence>MSRPQHSQACCTTPPVISEGYEPKGQWIELDGTKTYATGPSTATRAILTLYDAFGYFPQTIQGADILSSMLPDAILLMPDFFGPNPADVKLFPPRNPEETAAVWEWFKTYATPDMHLPKIPGLLASAKDKYPSVDGDRWGIMGYCWGGKMSSLLAVQQAQAQASTTGDHATQGQKPPQFKISVIVQAHPGLIDPSEAAEIDIPVCMLPSMDENADEVARYDANLTKAPKHVEVFPDQIHGWMSARADLSDQRVKDEYQRAYGIAGEWFKKYL</sequence>
<feature type="domain" description="Dienelactone hydrolase" evidence="1">
    <location>
        <begin position="35"/>
        <end position="271"/>
    </location>
</feature>
<proteinExistence type="predicted"/>
<dbReference type="Pfam" id="PF01738">
    <property type="entry name" value="DLH"/>
    <property type="match status" value="1"/>
</dbReference>
<evidence type="ECO:0000313" key="3">
    <source>
        <dbReference type="Proteomes" id="UP001172681"/>
    </source>
</evidence>
<dbReference type="Gene3D" id="3.40.50.1820">
    <property type="entry name" value="alpha/beta hydrolase"/>
    <property type="match status" value="1"/>
</dbReference>
<evidence type="ECO:0000259" key="1">
    <source>
        <dbReference type="Pfam" id="PF01738"/>
    </source>
</evidence>
<name>A0AA38YE04_9EURO</name>
<gene>
    <name evidence="2" type="ORF">H2204_001522</name>
</gene>
<dbReference type="Proteomes" id="UP001172681">
    <property type="component" value="Unassembled WGS sequence"/>
</dbReference>
<protein>
    <recommendedName>
        <fullName evidence="1">Dienelactone hydrolase domain-containing protein</fullName>
    </recommendedName>
</protein>
<dbReference type="GO" id="GO:0016787">
    <property type="term" value="F:hydrolase activity"/>
    <property type="evidence" value="ECO:0007669"/>
    <property type="project" value="InterPro"/>
</dbReference>
<organism evidence="2 3">
    <name type="scientific">Knufia peltigerae</name>
    <dbReference type="NCBI Taxonomy" id="1002370"/>
    <lineage>
        <taxon>Eukaryota</taxon>
        <taxon>Fungi</taxon>
        <taxon>Dikarya</taxon>
        <taxon>Ascomycota</taxon>
        <taxon>Pezizomycotina</taxon>
        <taxon>Eurotiomycetes</taxon>
        <taxon>Chaetothyriomycetidae</taxon>
        <taxon>Chaetothyriales</taxon>
        <taxon>Trichomeriaceae</taxon>
        <taxon>Knufia</taxon>
    </lineage>
</organism>
<dbReference type="InterPro" id="IPR002925">
    <property type="entry name" value="Dienelactn_hydro"/>
</dbReference>
<dbReference type="PANTHER" id="PTHR47668">
    <property type="entry name" value="DIENELACTONE HYDROLASE FAMILY PROTEIN (AFU_ORTHOLOGUE AFUA_6G01940)"/>
    <property type="match status" value="1"/>
</dbReference>
<accession>A0AA38YE04</accession>
<dbReference type="AlphaFoldDB" id="A0AA38YE04"/>
<dbReference type="EMBL" id="JAPDRN010000006">
    <property type="protein sequence ID" value="KAJ9644171.1"/>
    <property type="molecule type" value="Genomic_DNA"/>
</dbReference>
<dbReference type="InterPro" id="IPR029058">
    <property type="entry name" value="AB_hydrolase_fold"/>
</dbReference>
<evidence type="ECO:0000313" key="2">
    <source>
        <dbReference type="EMBL" id="KAJ9644171.1"/>
    </source>
</evidence>
<dbReference type="PANTHER" id="PTHR47668:SF1">
    <property type="entry name" value="DIENELACTONE HYDROLASE DOMAIN-CONTAINING PROTEIN-RELATED"/>
    <property type="match status" value="1"/>
</dbReference>
<dbReference type="SUPFAM" id="SSF53474">
    <property type="entry name" value="alpha/beta-Hydrolases"/>
    <property type="match status" value="1"/>
</dbReference>
<comment type="caution">
    <text evidence="2">The sequence shown here is derived from an EMBL/GenBank/DDBJ whole genome shotgun (WGS) entry which is preliminary data.</text>
</comment>
<reference evidence="2" key="1">
    <citation type="submission" date="2022-10" db="EMBL/GenBank/DDBJ databases">
        <title>Culturing micro-colonial fungi from biological soil crusts in the Mojave desert and describing Neophaeococcomyces mojavensis, and introducing the new genera and species Taxawa tesnikishii.</title>
        <authorList>
            <person name="Kurbessoian T."/>
            <person name="Stajich J.E."/>
        </authorList>
    </citation>
    <scope>NUCLEOTIDE SEQUENCE</scope>
    <source>
        <strain evidence="2">TK_35</strain>
    </source>
</reference>
<keyword evidence="3" id="KW-1185">Reference proteome</keyword>